<comment type="similarity">
    <text evidence="2 7">Belongs to the PhoU family.</text>
</comment>
<dbReference type="Gene3D" id="1.20.58.220">
    <property type="entry name" value="Phosphate transport system protein phou homolog 2, domain 2"/>
    <property type="match status" value="1"/>
</dbReference>
<reference evidence="9 10" key="1">
    <citation type="submission" date="2018-06" db="EMBL/GenBank/DDBJ databases">
        <authorList>
            <consortium name="Pathogen Informatics"/>
            <person name="Doyle S."/>
        </authorList>
    </citation>
    <scope>NUCLEOTIDE SEQUENCE [LARGE SCALE GENOMIC DNA]</scope>
    <source>
        <strain evidence="9 10">NCTC12278</strain>
    </source>
</reference>
<feature type="domain" description="PhoU" evidence="8">
    <location>
        <begin position="121"/>
        <end position="205"/>
    </location>
</feature>
<dbReference type="InterPro" id="IPR028366">
    <property type="entry name" value="PhoU"/>
</dbReference>
<dbReference type="AlphaFoldDB" id="A0A2X3W702"/>
<keyword evidence="4 7" id="KW-0813">Transport</keyword>
<dbReference type="OrthoDB" id="9814256at2"/>
<evidence type="ECO:0000256" key="6">
    <source>
        <dbReference type="ARBA" id="ARBA00022592"/>
    </source>
</evidence>
<evidence type="ECO:0000256" key="4">
    <source>
        <dbReference type="ARBA" id="ARBA00022448"/>
    </source>
</evidence>
<evidence type="ECO:0000256" key="7">
    <source>
        <dbReference type="PIRNR" id="PIRNR003107"/>
    </source>
</evidence>
<evidence type="ECO:0000256" key="5">
    <source>
        <dbReference type="ARBA" id="ARBA00022490"/>
    </source>
</evidence>
<keyword evidence="6 7" id="KW-0592">Phosphate transport</keyword>
<dbReference type="PANTHER" id="PTHR42930:SF3">
    <property type="entry name" value="PHOSPHATE-SPECIFIC TRANSPORT SYSTEM ACCESSORY PROTEIN PHOU"/>
    <property type="match status" value="1"/>
</dbReference>
<dbReference type="Pfam" id="PF01895">
    <property type="entry name" value="PhoU"/>
    <property type="match status" value="2"/>
</dbReference>
<evidence type="ECO:0000313" key="9">
    <source>
        <dbReference type="EMBL" id="SQF41287.1"/>
    </source>
</evidence>
<evidence type="ECO:0000256" key="1">
    <source>
        <dbReference type="ARBA" id="ARBA00004496"/>
    </source>
</evidence>
<dbReference type="STRING" id="1123303.GCA_000372425_01116"/>
<organism evidence="9 10">
    <name type="scientific">Streptococcus ferus</name>
    <dbReference type="NCBI Taxonomy" id="1345"/>
    <lineage>
        <taxon>Bacteria</taxon>
        <taxon>Bacillati</taxon>
        <taxon>Bacillota</taxon>
        <taxon>Bacilli</taxon>
        <taxon>Lactobacillales</taxon>
        <taxon>Streptococcaceae</taxon>
        <taxon>Streptococcus</taxon>
    </lineage>
</organism>
<comment type="function">
    <text evidence="7">Plays a role in the regulation of phosphate uptake.</text>
</comment>
<dbReference type="EMBL" id="LS483343">
    <property type="protein sequence ID" value="SQF41287.1"/>
    <property type="molecule type" value="Genomic_DNA"/>
</dbReference>
<feature type="domain" description="PhoU" evidence="8">
    <location>
        <begin position="18"/>
        <end position="104"/>
    </location>
</feature>
<dbReference type="FunFam" id="1.20.58.220:FF:000004">
    <property type="entry name" value="Phosphate-specific transport system accessory protein PhoU"/>
    <property type="match status" value="1"/>
</dbReference>
<dbReference type="InterPro" id="IPR038078">
    <property type="entry name" value="PhoU-like_sf"/>
</dbReference>
<sequence>MRKEFEHELKQLEVSFIDMSRMAYYSLEDAISAFKKQNIELAKSIILSDQEINQQEIDIELTCARLLALQQPVVTDLRLVISIMKACSDLERIGDHAASIAKSVVKLEHHQSYDKIEAEIVAMADLVLDMLKRLVAAFQNRDEKEARAISLIDSEVDSYMKAISKLNLTEMQANQDMILVGTQYRSIARHLARIADYTTNVCERIVYIQTGHLVEFD</sequence>
<comment type="subunit">
    <text evidence="3 7">Homodimer.</text>
</comment>
<evidence type="ECO:0000256" key="2">
    <source>
        <dbReference type="ARBA" id="ARBA00008107"/>
    </source>
</evidence>
<dbReference type="GO" id="GO:0006817">
    <property type="term" value="P:phosphate ion transport"/>
    <property type="evidence" value="ECO:0007669"/>
    <property type="project" value="UniProtKB-KW"/>
</dbReference>
<dbReference type="GO" id="GO:0030643">
    <property type="term" value="P:intracellular phosphate ion homeostasis"/>
    <property type="evidence" value="ECO:0007669"/>
    <property type="project" value="InterPro"/>
</dbReference>
<dbReference type="SUPFAM" id="SSF109755">
    <property type="entry name" value="PhoU-like"/>
    <property type="match status" value="1"/>
</dbReference>
<protein>
    <recommendedName>
        <fullName evidence="7">Phosphate-specific transport system accessory protein PhoU</fullName>
    </recommendedName>
</protein>
<accession>A0A2X3W702</accession>
<proteinExistence type="inferred from homology"/>
<gene>
    <name evidence="9" type="primary">phoU_2</name>
    <name evidence="9" type="ORF">NCTC12278_01889</name>
</gene>
<dbReference type="NCBIfam" id="TIGR02135">
    <property type="entry name" value="phoU_full"/>
    <property type="match status" value="1"/>
</dbReference>
<evidence type="ECO:0000259" key="8">
    <source>
        <dbReference type="Pfam" id="PF01895"/>
    </source>
</evidence>
<dbReference type="Proteomes" id="UP000249495">
    <property type="component" value="Chromosome 1"/>
</dbReference>
<comment type="subcellular location">
    <subcellularLocation>
        <location evidence="1 7">Cytoplasm</location>
    </subcellularLocation>
</comment>
<evidence type="ECO:0000256" key="3">
    <source>
        <dbReference type="ARBA" id="ARBA00011738"/>
    </source>
</evidence>
<dbReference type="PIRSF" id="PIRSF003107">
    <property type="entry name" value="PhoU"/>
    <property type="match status" value="1"/>
</dbReference>
<keyword evidence="10" id="KW-1185">Reference proteome</keyword>
<dbReference type="GO" id="GO:0045936">
    <property type="term" value="P:negative regulation of phosphate metabolic process"/>
    <property type="evidence" value="ECO:0007669"/>
    <property type="project" value="InterPro"/>
</dbReference>
<dbReference type="GO" id="GO:0005737">
    <property type="term" value="C:cytoplasm"/>
    <property type="evidence" value="ECO:0007669"/>
    <property type="project" value="UniProtKB-SubCell"/>
</dbReference>
<dbReference type="RefSeq" id="WP_018030440.1">
    <property type="nucleotide sequence ID" value="NZ_LS483343.1"/>
</dbReference>
<evidence type="ECO:0000313" key="10">
    <source>
        <dbReference type="Proteomes" id="UP000249495"/>
    </source>
</evidence>
<dbReference type="PANTHER" id="PTHR42930">
    <property type="entry name" value="PHOSPHATE-SPECIFIC TRANSPORT SYSTEM ACCESSORY PROTEIN PHOU"/>
    <property type="match status" value="1"/>
</dbReference>
<name>A0A2X3W702_9STRE</name>
<dbReference type="KEGG" id="sfer:NCTC12278_01889"/>
<dbReference type="InterPro" id="IPR026022">
    <property type="entry name" value="PhoU_dom"/>
</dbReference>
<keyword evidence="5 7" id="KW-0963">Cytoplasm</keyword>